<dbReference type="OrthoDB" id="9799347at2"/>
<keyword evidence="9" id="KW-1185">Reference proteome</keyword>
<proteinExistence type="inferred from homology"/>
<dbReference type="InterPro" id="IPR050553">
    <property type="entry name" value="Thioredoxin_ResA/DsbE_sf"/>
</dbReference>
<dbReference type="GO" id="GO:0017004">
    <property type="term" value="P:cytochrome complex assembly"/>
    <property type="evidence" value="ECO:0007669"/>
    <property type="project" value="UniProtKB-KW"/>
</dbReference>
<organism evidence="8 9">
    <name type="scientific">Sphingorhabdus pulchriflava</name>
    <dbReference type="NCBI Taxonomy" id="2292257"/>
    <lineage>
        <taxon>Bacteria</taxon>
        <taxon>Pseudomonadati</taxon>
        <taxon>Pseudomonadota</taxon>
        <taxon>Alphaproteobacteria</taxon>
        <taxon>Sphingomonadales</taxon>
        <taxon>Sphingomonadaceae</taxon>
        <taxon>Sphingorhabdus</taxon>
    </lineage>
</organism>
<evidence type="ECO:0000313" key="9">
    <source>
        <dbReference type="Proteomes" id="UP000263833"/>
    </source>
</evidence>
<keyword evidence="6" id="KW-1133">Transmembrane helix</keyword>
<sequence>MKRNWLIWIPLAAFAFIGGLFLYGLVQPKDDYVRSGLIGKPLPAFELPAAVEGVPGLTNTDFADGKPRMLNVFASWCLPCKAEAPFLEQIKEQGVEIHAIAIRDKPEDVAAFLAEHGNPFVRIGADADMLVQLKLGSSGVPETYLIDGKGNIIHQHIGDIRAEHVAPLVEKLKEAK</sequence>
<dbReference type="RefSeq" id="WP_115549442.1">
    <property type="nucleotide sequence ID" value="NZ_QRGP01000001.1"/>
</dbReference>
<dbReference type="AlphaFoldDB" id="A0A371BJX3"/>
<accession>A0A371BJX3</accession>
<evidence type="ECO:0000313" key="8">
    <source>
        <dbReference type="EMBL" id="RDV07882.1"/>
    </source>
</evidence>
<evidence type="ECO:0000256" key="2">
    <source>
        <dbReference type="ARBA" id="ARBA00007758"/>
    </source>
</evidence>
<dbReference type="InterPro" id="IPR017937">
    <property type="entry name" value="Thioredoxin_CS"/>
</dbReference>
<evidence type="ECO:0000256" key="1">
    <source>
        <dbReference type="ARBA" id="ARBA00004196"/>
    </source>
</evidence>
<feature type="domain" description="Thioredoxin" evidence="7">
    <location>
        <begin position="36"/>
        <end position="174"/>
    </location>
</feature>
<dbReference type="GO" id="GO:0015036">
    <property type="term" value="F:disulfide oxidoreductase activity"/>
    <property type="evidence" value="ECO:0007669"/>
    <property type="project" value="InterPro"/>
</dbReference>
<keyword evidence="3" id="KW-0201">Cytochrome c-type biogenesis</keyword>
<evidence type="ECO:0000256" key="5">
    <source>
        <dbReference type="ARBA" id="ARBA00023284"/>
    </source>
</evidence>
<reference evidence="9" key="1">
    <citation type="submission" date="2018-08" db="EMBL/GenBank/DDBJ databases">
        <authorList>
            <person name="Kim S.-J."/>
            <person name="Jung G.-Y."/>
        </authorList>
    </citation>
    <scope>NUCLEOTIDE SEQUENCE [LARGE SCALE GENOMIC DNA]</scope>
    <source>
        <strain evidence="9">GY_G</strain>
    </source>
</reference>
<dbReference type="SUPFAM" id="SSF52833">
    <property type="entry name" value="Thioredoxin-like"/>
    <property type="match status" value="1"/>
</dbReference>
<name>A0A371BJX3_9SPHN</name>
<gene>
    <name evidence="8" type="ORF">DXH95_06900</name>
</gene>
<dbReference type="Gene3D" id="3.40.30.10">
    <property type="entry name" value="Glutaredoxin"/>
    <property type="match status" value="1"/>
</dbReference>
<evidence type="ECO:0000256" key="6">
    <source>
        <dbReference type="SAM" id="Phobius"/>
    </source>
</evidence>
<keyword evidence="6" id="KW-0812">Transmembrane</keyword>
<keyword evidence="6" id="KW-0472">Membrane</keyword>
<dbReference type="Proteomes" id="UP000263833">
    <property type="component" value="Unassembled WGS sequence"/>
</dbReference>
<dbReference type="EMBL" id="QRGP01000001">
    <property type="protein sequence ID" value="RDV07882.1"/>
    <property type="molecule type" value="Genomic_DNA"/>
</dbReference>
<dbReference type="PROSITE" id="PS00194">
    <property type="entry name" value="THIOREDOXIN_1"/>
    <property type="match status" value="1"/>
</dbReference>
<keyword evidence="5" id="KW-0676">Redox-active center</keyword>
<dbReference type="NCBIfam" id="TIGR00385">
    <property type="entry name" value="dsbE"/>
    <property type="match status" value="1"/>
</dbReference>
<dbReference type="PANTHER" id="PTHR42852:SF6">
    <property type="entry name" value="THIOL:DISULFIDE INTERCHANGE PROTEIN DSBE"/>
    <property type="match status" value="1"/>
</dbReference>
<dbReference type="InterPro" id="IPR004799">
    <property type="entry name" value="Periplasmic_diS_OxRdtase_DsbE"/>
</dbReference>
<dbReference type="PANTHER" id="PTHR42852">
    <property type="entry name" value="THIOL:DISULFIDE INTERCHANGE PROTEIN DSBE"/>
    <property type="match status" value="1"/>
</dbReference>
<comment type="caution">
    <text evidence="8">The sequence shown here is derived from an EMBL/GenBank/DDBJ whole genome shotgun (WGS) entry which is preliminary data.</text>
</comment>
<evidence type="ECO:0000259" key="7">
    <source>
        <dbReference type="PROSITE" id="PS51352"/>
    </source>
</evidence>
<comment type="similarity">
    <text evidence="2">Belongs to the thioredoxin family. DsbE subfamily.</text>
</comment>
<keyword evidence="4" id="KW-1015">Disulfide bond</keyword>
<dbReference type="CDD" id="cd03010">
    <property type="entry name" value="TlpA_like_DsbE"/>
    <property type="match status" value="1"/>
</dbReference>
<dbReference type="InterPro" id="IPR036249">
    <property type="entry name" value="Thioredoxin-like_sf"/>
</dbReference>
<evidence type="ECO:0000256" key="4">
    <source>
        <dbReference type="ARBA" id="ARBA00023157"/>
    </source>
</evidence>
<dbReference type="Pfam" id="PF08534">
    <property type="entry name" value="Redoxin"/>
    <property type="match status" value="1"/>
</dbReference>
<dbReference type="PROSITE" id="PS51352">
    <property type="entry name" value="THIOREDOXIN_2"/>
    <property type="match status" value="1"/>
</dbReference>
<feature type="transmembrane region" description="Helical" evidence="6">
    <location>
        <begin position="6"/>
        <end position="26"/>
    </location>
</feature>
<evidence type="ECO:0000256" key="3">
    <source>
        <dbReference type="ARBA" id="ARBA00022748"/>
    </source>
</evidence>
<comment type="subcellular location">
    <subcellularLocation>
        <location evidence="1">Cell envelope</location>
    </subcellularLocation>
</comment>
<dbReference type="GO" id="GO:0030288">
    <property type="term" value="C:outer membrane-bounded periplasmic space"/>
    <property type="evidence" value="ECO:0007669"/>
    <property type="project" value="InterPro"/>
</dbReference>
<dbReference type="InterPro" id="IPR013766">
    <property type="entry name" value="Thioredoxin_domain"/>
</dbReference>
<dbReference type="InterPro" id="IPR013740">
    <property type="entry name" value="Redoxin"/>
</dbReference>
<protein>
    <submittedName>
        <fullName evidence="8">DsbE family thiol:disulfide interchange protein</fullName>
    </submittedName>
</protein>